<dbReference type="OrthoDB" id="9801228at2"/>
<dbReference type="RefSeq" id="WP_133614210.1">
    <property type="nucleotide sequence ID" value="NZ_SNYW01000010.1"/>
</dbReference>
<evidence type="ECO:0000256" key="1">
    <source>
        <dbReference type="ARBA" id="ARBA00006718"/>
    </source>
</evidence>
<dbReference type="PANTHER" id="PTHR10072">
    <property type="entry name" value="IRON-SULFUR CLUSTER ASSEMBLY PROTEIN"/>
    <property type="match status" value="1"/>
</dbReference>
<dbReference type="InterPro" id="IPR016092">
    <property type="entry name" value="ATAP"/>
</dbReference>
<comment type="caution">
    <text evidence="4">The sequence shown here is derived from an EMBL/GenBank/DDBJ whole genome shotgun (WGS) entry which is preliminary data.</text>
</comment>
<feature type="region of interest" description="Disordered" evidence="2">
    <location>
        <begin position="1"/>
        <end position="25"/>
    </location>
</feature>
<dbReference type="EMBL" id="SNYW01000010">
    <property type="protein sequence ID" value="TDQ80870.1"/>
    <property type="molecule type" value="Genomic_DNA"/>
</dbReference>
<feature type="domain" description="Core" evidence="3">
    <location>
        <begin position="29"/>
        <end position="130"/>
    </location>
</feature>
<organism evidence="4 5">
    <name type="scientific">Dongia mobilis</name>
    <dbReference type="NCBI Taxonomy" id="578943"/>
    <lineage>
        <taxon>Bacteria</taxon>
        <taxon>Pseudomonadati</taxon>
        <taxon>Pseudomonadota</taxon>
        <taxon>Alphaproteobacteria</taxon>
        <taxon>Rhodospirillales</taxon>
        <taxon>Dongiaceae</taxon>
        <taxon>Dongia</taxon>
    </lineage>
</organism>
<name>A0A4R6WNJ6_9PROT</name>
<dbReference type="NCBIfam" id="TIGR00049">
    <property type="entry name" value="iron-sulfur cluster assembly accessory protein"/>
    <property type="match status" value="1"/>
</dbReference>
<evidence type="ECO:0000256" key="2">
    <source>
        <dbReference type="SAM" id="MobiDB-lite"/>
    </source>
</evidence>
<comment type="similarity">
    <text evidence="1">Belongs to the HesB/IscA family.</text>
</comment>
<accession>A0A4R6WNJ6</accession>
<dbReference type="FunFam" id="2.60.300.12:FF:000001">
    <property type="entry name" value="Iron-binding protein IscA"/>
    <property type="match status" value="1"/>
</dbReference>
<dbReference type="SUPFAM" id="SSF89360">
    <property type="entry name" value="HesB-like domain"/>
    <property type="match status" value="1"/>
</dbReference>
<dbReference type="Proteomes" id="UP000295783">
    <property type="component" value="Unassembled WGS sequence"/>
</dbReference>
<dbReference type="Pfam" id="PF01521">
    <property type="entry name" value="Fe-S_biosyn"/>
    <property type="match status" value="1"/>
</dbReference>
<evidence type="ECO:0000313" key="4">
    <source>
        <dbReference type="EMBL" id="TDQ80870.1"/>
    </source>
</evidence>
<protein>
    <submittedName>
        <fullName evidence="4">Iron-sulfur cluster assembly protein</fullName>
    </submittedName>
</protein>
<dbReference type="InterPro" id="IPR000361">
    <property type="entry name" value="ATAP_core_dom"/>
</dbReference>
<dbReference type="InterPro" id="IPR017870">
    <property type="entry name" value="FeS_cluster_insertion_CS"/>
</dbReference>
<dbReference type="GO" id="GO:0005737">
    <property type="term" value="C:cytoplasm"/>
    <property type="evidence" value="ECO:0007669"/>
    <property type="project" value="TreeGrafter"/>
</dbReference>
<dbReference type="InterPro" id="IPR050322">
    <property type="entry name" value="Fe-S_cluster_asmbl/transfer"/>
</dbReference>
<evidence type="ECO:0000313" key="5">
    <source>
        <dbReference type="Proteomes" id="UP000295783"/>
    </source>
</evidence>
<evidence type="ECO:0000259" key="3">
    <source>
        <dbReference type="Pfam" id="PF01521"/>
    </source>
</evidence>
<keyword evidence="5" id="KW-1185">Reference proteome</keyword>
<dbReference type="PROSITE" id="PS01152">
    <property type="entry name" value="HESB"/>
    <property type="match status" value="1"/>
</dbReference>
<dbReference type="GO" id="GO:0016226">
    <property type="term" value="P:iron-sulfur cluster assembly"/>
    <property type="evidence" value="ECO:0007669"/>
    <property type="project" value="InterPro"/>
</dbReference>
<sequence>MNDATTSAPVSAEAKAAPKPARRPLPTAITVTPAAIERVRALIDKRGKPTFGIRIGVRSKGCSGLSYTIEYADERNTGDEMVEQDGVRILVDPKASLFIFGTEMDFVEEKLQSGFVFRNPNEKGRCGCGESFHV</sequence>
<dbReference type="AlphaFoldDB" id="A0A4R6WNJ6"/>
<dbReference type="GO" id="GO:0051537">
    <property type="term" value="F:2 iron, 2 sulfur cluster binding"/>
    <property type="evidence" value="ECO:0007669"/>
    <property type="project" value="UniProtKB-ARBA"/>
</dbReference>
<gene>
    <name evidence="4" type="ORF">A8950_2739</name>
</gene>
<reference evidence="4 5" key="1">
    <citation type="submission" date="2019-03" db="EMBL/GenBank/DDBJ databases">
        <title>Genomic Encyclopedia of Type Strains, Phase III (KMG-III): the genomes of soil and plant-associated and newly described type strains.</title>
        <authorList>
            <person name="Whitman W."/>
        </authorList>
    </citation>
    <scope>NUCLEOTIDE SEQUENCE [LARGE SCALE GENOMIC DNA]</scope>
    <source>
        <strain evidence="4 5">CGMCC 1.7660</strain>
    </source>
</reference>
<dbReference type="PANTHER" id="PTHR10072:SF41">
    <property type="entry name" value="IRON-SULFUR CLUSTER ASSEMBLY 1 HOMOLOG, MITOCHONDRIAL"/>
    <property type="match status" value="1"/>
</dbReference>
<dbReference type="Gene3D" id="2.60.300.12">
    <property type="entry name" value="HesB-like domain"/>
    <property type="match status" value="1"/>
</dbReference>
<proteinExistence type="inferred from homology"/>
<dbReference type="InterPro" id="IPR035903">
    <property type="entry name" value="HesB-like_dom_sf"/>
</dbReference>